<sequence length="69" mass="7818">MSTLSVPLTPKLEEFINDQVKSGRAANKADVVRRALVALTEEEAIREVLKAAREPIIRGDIRKLMKKFR</sequence>
<dbReference type="AlphaFoldDB" id="A0A1F6DVM0"/>
<evidence type="ECO:0008006" key="4">
    <source>
        <dbReference type="Google" id="ProtNLM"/>
    </source>
</evidence>
<organism evidence="2 3">
    <name type="scientific">Candidatus Kaiserbacteria bacterium RIFCSPHIGHO2_02_FULL_55_17</name>
    <dbReference type="NCBI Taxonomy" id="1798496"/>
    <lineage>
        <taxon>Bacteria</taxon>
        <taxon>Candidatus Kaiseribacteriota</taxon>
    </lineage>
</organism>
<accession>A0A1F6DVM0</accession>
<dbReference type="GO" id="GO:0006355">
    <property type="term" value="P:regulation of DNA-templated transcription"/>
    <property type="evidence" value="ECO:0007669"/>
    <property type="project" value="InterPro"/>
</dbReference>
<dbReference type="Pfam" id="PF03693">
    <property type="entry name" value="ParD_antitoxin"/>
    <property type="match status" value="1"/>
</dbReference>
<dbReference type="STRING" id="1798496.A3C94_02255"/>
<keyword evidence="1" id="KW-1277">Toxin-antitoxin system</keyword>
<gene>
    <name evidence="2" type="ORF">A3C94_02255</name>
</gene>
<name>A0A1F6DVM0_9BACT</name>
<reference evidence="2 3" key="1">
    <citation type="journal article" date="2016" name="Nat. Commun.">
        <title>Thousands of microbial genomes shed light on interconnected biogeochemical processes in an aquifer system.</title>
        <authorList>
            <person name="Anantharaman K."/>
            <person name="Brown C.T."/>
            <person name="Hug L.A."/>
            <person name="Sharon I."/>
            <person name="Castelle C.J."/>
            <person name="Probst A.J."/>
            <person name="Thomas B.C."/>
            <person name="Singh A."/>
            <person name="Wilkins M.J."/>
            <person name="Karaoz U."/>
            <person name="Brodie E.L."/>
            <person name="Williams K.H."/>
            <person name="Hubbard S.S."/>
            <person name="Banfield J.F."/>
        </authorList>
    </citation>
    <scope>NUCLEOTIDE SEQUENCE [LARGE SCALE GENOMIC DNA]</scope>
</reference>
<dbReference type="EMBL" id="MFLJ01000001">
    <property type="protein sequence ID" value="OGG65072.1"/>
    <property type="molecule type" value="Genomic_DNA"/>
</dbReference>
<dbReference type="InterPro" id="IPR022789">
    <property type="entry name" value="ParD"/>
</dbReference>
<dbReference type="Gene3D" id="6.10.10.120">
    <property type="entry name" value="Antitoxin ParD1-like"/>
    <property type="match status" value="1"/>
</dbReference>
<dbReference type="SUPFAM" id="SSF47598">
    <property type="entry name" value="Ribbon-helix-helix"/>
    <property type="match status" value="1"/>
</dbReference>
<dbReference type="InterPro" id="IPR010985">
    <property type="entry name" value="Ribbon_hlx_hlx"/>
</dbReference>
<evidence type="ECO:0000256" key="1">
    <source>
        <dbReference type="ARBA" id="ARBA00022649"/>
    </source>
</evidence>
<proteinExistence type="predicted"/>
<comment type="caution">
    <text evidence="2">The sequence shown here is derived from an EMBL/GenBank/DDBJ whole genome shotgun (WGS) entry which is preliminary data.</text>
</comment>
<evidence type="ECO:0000313" key="2">
    <source>
        <dbReference type="EMBL" id="OGG65072.1"/>
    </source>
</evidence>
<protein>
    <recommendedName>
        <fullName evidence="4">Ribbon-helix-helix protein CopG domain-containing protein</fullName>
    </recommendedName>
</protein>
<dbReference type="Proteomes" id="UP000177232">
    <property type="component" value="Unassembled WGS sequence"/>
</dbReference>
<evidence type="ECO:0000313" key="3">
    <source>
        <dbReference type="Proteomes" id="UP000177232"/>
    </source>
</evidence>
<dbReference type="InterPro" id="IPR038296">
    <property type="entry name" value="ParD_sf"/>
</dbReference>